<evidence type="ECO:0008006" key="4">
    <source>
        <dbReference type="Google" id="ProtNLM"/>
    </source>
</evidence>
<dbReference type="RefSeq" id="WP_014009407.1">
    <property type="nucleotide sequence ID" value="NC_015859.1"/>
</dbReference>
<evidence type="ECO:0000256" key="1">
    <source>
        <dbReference type="SAM" id="MobiDB-lite"/>
    </source>
</evidence>
<sequence>MSDTTAPSAAETTDATPTATEQPQVTPADLAPAAQETAPDTGQEPQTTDTADQLPDWAREKLAKANAEAAKYRTRAKDTEQAKAAEFEAYKQELGKKLGLIEEDQPAPDDLIAAAEKRATEAAQQLATYQRRDAIRTAAASKVTDTDILTALLNQDAEFTALDPSAADYAEQVSAAVDRHITDHPTLRAQAAPQASGVDTSTTNTGADRKISLQDLDTMSPQEIYEAGKAGKLNHLYK</sequence>
<proteinExistence type="predicted"/>
<dbReference type="EMBL" id="CP002917">
    <property type="protein sequence ID" value="AEK36219.1"/>
    <property type="molecule type" value="Genomic_DNA"/>
</dbReference>
<dbReference type="AlphaFoldDB" id="G0HC57"/>
<dbReference type="Proteomes" id="UP000006659">
    <property type="component" value="Chromosome"/>
</dbReference>
<feature type="region of interest" description="Disordered" evidence="1">
    <location>
        <begin position="187"/>
        <end position="225"/>
    </location>
</feature>
<dbReference type="KEGG" id="cva:CVAR_0867"/>
<gene>
    <name evidence="2" type="ordered locus">CVAR_0867</name>
</gene>
<organism evidence="2 3">
    <name type="scientific">Corynebacterium variabile (strain DSM 44702 / CIP 107183 / JCM 12073 / NCIMB 30131)</name>
    <name type="common">Corynebacterium mooreparkense</name>
    <dbReference type="NCBI Taxonomy" id="858619"/>
    <lineage>
        <taxon>Bacteria</taxon>
        <taxon>Bacillati</taxon>
        <taxon>Actinomycetota</taxon>
        <taxon>Actinomycetes</taxon>
        <taxon>Mycobacteriales</taxon>
        <taxon>Corynebacteriaceae</taxon>
        <taxon>Corynebacterium</taxon>
    </lineage>
</organism>
<protein>
    <recommendedName>
        <fullName evidence="4">Scaffolding protein</fullName>
    </recommendedName>
</protein>
<evidence type="ECO:0000313" key="2">
    <source>
        <dbReference type="EMBL" id="AEK36219.1"/>
    </source>
</evidence>
<feature type="compositionally biased region" description="Polar residues" evidence="1">
    <location>
        <begin position="197"/>
        <end position="206"/>
    </location>
</feature>
<feature type="compositionally biased region" description="Low complexity" evidence="1">
    <location>
        <begin position="1"/>
        <end position="21"/>
    </location>
</feature>
<evidence type="ECO:0000313" key="3">
    <source>
        <dbReference type="Proteomes" id="UP000006659"/>
    </source>
</evidence>
<reference evidence="2 3" key="1">
    <citation type="journal article" date="2011" name="BMC Genomics">
        <title>Complete genome sequence of Corynebacterium variabile DSM 44702 isolated from the surface of smear-ripened cheeses and insights into cheese ripening and flavor generation.</title>
        <authorList>
            <person name="Schroeder J."/>
            <person name="Maus I."/>
            <person name="Trost E."/>
            <person name="Tauch A."/>
        </authorList>
    </citation>
    <scope>NUCLEOTIDE SEQUENCE [LARGE SCALE GENOMIC DNA]</scope>
    <source>
        <strain evidence="3">DSM 44702 / JCM 12073 / NCIMB 30131</strain>
    </source>
</reference>
<dbReference type="STRING" id="858619.CVAR_0867"/>
<dbReference type="eggNOG" id="ENOG5031M6C">
    <property type="taxonomic scope" value="Bacteria"/>
</dbReference>
<dbReference type="HOGENOM" id="CLU_097460_0_0_11"/>
<accession>G0HC57</accession>
<feature type="region of interest" description="Disordered" evidence="1">
    <location>
        <begin position="1"/>
        <end position="59"/>
    </location>
</feature>
<name>G0HC57_CORVD</name>
<feature type="compositionally biased region" description="Polar residues" evidence="1">
    <location>
        <begin position="38"/>
        <end position="51"/>
    </location>
</feature>